<name>A0AAV4K845_9DEIO</name>
<dbReference type="Proteomes" id="UP000652720">
    <property type="component" value="Unassembled WGS sequence"/>
</dbReference>
<evidence type="ECO:0000313" key="4">
    <source>
        <dbReference type="Proteomes" id="UP000630135"/>
    </source>
</evidence>
<feature type="signal peptide" evidence="1">
    <location>
        <begin position="1"/>
        <end position="28"/>
    </location>
</feature>
<accession>A0AAV4K845</accession>
<feature type="chain" id="PRO_5043663249" evidence="1">
    <location>
        <begin position="29"/>
        <end position="1201"/>
    </location>
</feature>
<evidence type="ECO:0000313" key="3">
    <source>
        <dbReference type="EMBL" id="GGP30689.1"/>
    </source>
</evidence>
<reference evidence="3" key="1">
    <citation type="journal article" date="2014" name="Int. J. Syst. Evol. Microbiol.">
        <title>Complete genome of a new Firmicutes species belonging to the dominant human colonic microbiota ('Ruminococcus bicirculans') reveals two chromosomes and a selective capacity to utilize plant glucans.</title>
        <authorList>
            <consortium name="NISC Comparative Sequencing Program"/>
            <person name="Wegmann U."/>
            <person name="Louis P."/>
            <person name="Goesmann A."/>
            <person name="Henrissat B."/>
            <person name="Duncan S.H."/>
            <person name="Flint H.J."/>
        </authorList>
    </citation>
    <scope>NUCLEOTIDE SEQUENCE</scope>
    <source>
        <strain evidence="3">CGMCC 1.8884</strain>
    </source>
</reference>
<comment type="caution">
    <text evidence="2">The sequence shown here is derived from an EMBL/GenBank/DDBJ whole genome shotgun (WGS) entry which is preliminary data.</text>
</comment>
<reference evidence="2" key="4">
    <citation type="submission" date="2023-08" db="EMBL/GenBank/DDBJ databases">
        <authorList>
            <person name="Sun Q."/>
            <person name="Zhou Y."/>
        </authorList>
    </citation>
    <scope>NUCLEOTIDE SEQUENCE</scope>
    <source>
        <strain evidence="3">CGMCC 1.8884</strain>
        <strain evidence="2">CGMCC 1.8885</strain>
    </source>
</reference>
<gene>
    <name evidence="3" type="ORF">GCM10008021_23400</name>
    <name evidence="2" type="ORF">GCM10010914_25590</name>
</gene>
<evidence type="ECO:0000256" key="1">
    <source>
        <dbReference type="SAM" id="SignalP"/>
    </source>
</evidence>
<dbReference type="RefSeq" id="WP_017870849.1">
    <property type="nucleotide sequence ID" value="NZ_BMLZ01000035.1"/>
</dbReference>
<dbReference type="Proteomes" id="UP000630135">
    <property type="component" value="Unassembled WGS sequence"/>
</dbReference>
<keyword evidence="1" id="KW-0732">Signal</keyword>
<dbReference type="GeneID" id="59166150"/>
<dbReference type="EMBL" id="BMLZ01000035">
    <property type="protein sequence ID" value="GGP30689.1"/>
    <property type="molecule type" value="Genomic_DNA"/>
</dbReference>
<reference evidence="2" key="2">
    <citation type="journal article" date="2014" name="Int. J. Syst. Evol. Microbiol.">
        <title>Complete genome sequence of Corynebacterium casei LMG S-19264T (=DSM 44701T), isolated from a smear-ripened cheese.</title>
        <authorList>
            <consortium name="US DOE Joint Genome Institute (JGI-PGF)"/>
            <person name="Walter F."/>
            <person name="Albersmeier A."/>
            <person name="Kalinowski J."/>
            <person name="Ruckert C."/>
        </authorList>
    </citation>
    <scope>NUCLEOTIDE SEQUENCE</scope>
    <source>
        <strain evidence="2">CGMCC 1.8885</strain>
    </source>
</reference>
<reference evidence="4" key="3">
    <citation type="journal article" date="2019" name="Int. J. Syst. Evol. Microbiol.">
        <title>The Global Catalogue of Microorganisms (GCM) 10K type strain sequencing project: providing services to taxonomists for standard genome sequencing and annotation.</title>
        <authorList>
            <consortium name="The Broad Institute Genomics Platform"/>
            <consortium name="The Broad Institute Genome Sequencing Center for Infectious Disease"/>
            <person name="Wu L."/>
            <person name="Ma J."/>
        </authorList>
    </citation>
    <scope>NUCLEOTIDE SEQUENCE [LARGE SCALE GENOMIC DNA]</scope>
    <source>
        <strain evidence="4">CGMCC 1.8884</strain>
    </source>
</reference>
<evidence type="ECO:0000313" key="5">
    <source>
        <dbReference type="Proteomes" id="UP000652720"/>
    </source>
</evidence>
<proteinExistence type="predicted"/>
<dbReference type="AlphaFoldDB" id="A0AAV4K845"/>
<protein>
    <submittedName>
        <fullName evidence="2">Uncharacterized protein</fullName>
    </submittedName>
</protein>
<evidence type="ECO:0000313" key="2">
    <source>
        <dbReference type="EMBL" id="GGI90036.1"/>
    </source>
</evidence>
<organism evidence="2 5">
    <name type="scientific">Deinococcus wulumuqiensis</name>
    <dbReference type="NCBI Taxonomy" id="980427"/>
    <lineage>
        <taxon>Bacteria</taxon>
        <taxon>Thermotogati</taxon>
        <taxon>Deinococcota</taxon>
        <taxon>Deinococci</taxon>
        <taxon>Deinococcales</taxon>
        <taxon>Deinococcaceae</taxon>
        <taxon>Deinococcus</taxon>
    </lineage>
</organism>
<sequence length="1201" mass="127392">MKPKAKRTVNLISALLTAGALIGTAAQAQDLSTPLPLNSAGSELTWAAGDSSLFLTVAASGPVKLELQETPSDTAGSRDAAAGLTVSLTDAAGQDVPTQPLTVGEQGWQTLIEQELPAGTYRLRVQGDAASRFSLRLTGEGAALGTDAPAQDRPAPAITRSSTVSLPFDVPSETQQITLAQRLPAGATLVSGSGRLDGKVLPDPLRGPSGTLYWVVDAPTGNRTEQGAALRGSISYDLTHTEALGELPPAALQVSLRGNRTELLQGQLDAGDLRAASKLTAATDGQQVENGGAIKLPADGAVYRIRDRISVTVEAPQGPVPALTVNGVTVDEDNIGTNVQDGVRGVQRLTYVGVPLKAGTNVLRVLNDEIKVVLVGPTAKTEVKPLELQADGSSPVRVQLRTLDASGQLTNQPTVTVRTNLEPRLPDADPGQPGYQVRLVGGEGTLELQPQVSPVALKLDVLQNEEVKTYRYEVTPDRSRVGIGVVSATVGLDGTFTPQDDLTWQARGAYEGPLGAGKLYIAADKDGLPTDRNTLIRNTVYGDASTENVPLQGIDPVAFTYDHPNFRAEYRRRSLPVDVLPVGEELTALTAYSKTNPQVSGFVALVPEDRVVNRPLTPEGTRVLRLGDTGITLGSETLELVTLERSTGKELEREKLVRNVDYVFDPRSGVVTFNRAVDRLDAQLNEHVVYASYRLDNPLGKRRTVYGAQIKTTGTNYSAGIAAVHLDGRTTYGVKADYQKGALKASGLVAYSGGVQASADLGTVLDQNHDLSFRVRYQQESYQGLAPFSPGLVVGGRYNGHLTPRLSVVAEAEYRDLPAPRSSDVENADRTRGGNVTARAVYRLDPFTVGGGVTYAFGDRSGLGVVGSVGYQRDPISVDVVHTQPIIGNLDPTTDISTKFRIRKNLTLGFNDKITWGVGQAAALTLDTMLGNVNYAVGYELPTASGAGNRARFGVTTTLPLNDRTALNLRGSVLYDVAKAALESGAGADVNYKTDRLSATAGTDVSYRSDAGFGVVLRGGVTGSVNDELTLNAGGMAEFGQGRGGQRLEVGYAYRGRTLSSLGYGRYVTGSLAGGQPELAFGLSAAYRQSQWGVRGGVESRTQLDDRDSFTLQGWLGGTAYLSDRIALTAWGRALTQPATQTTLFGYGVEGSVRALPGTWVTAGYNLKGFEGFQSAYTYTRQGPYLRLDLTLDETAGQRQP</sequence>
<dbReference type="EMBL" id="BMMA01000031">
    <property type="protein sequence ID" value="GGI90036.1"/>
    <property type="molecule type" value="Genomic_DNA"/>
</dbReference>
<keyword evidence="4" id="KW-1185">Reference proteome</keyword>